<feature type="compositionally biased region" description="Low complexity" evidence="1">
    <location>
        <begin position="113"/>
        <end position="124"/>
    </location>
</feature>
<dbReference type="Proteomes" id="UP001215598">
    <property type="component" value="Unassembled WGS sequence"/>
</dbReference>
<protein>
    <submittedName>
        <fullName evidence="2">Uncharacterized protein</fullName>
    </submittedName>
</protein>
<comment type="caution">
    <text evidence="2">The sequence shown here is derived from an EMBL/GenBank/DDBJ whole genome shotgun (WGS) entry which is preliminary data.</text>
</comment>
<feature type="region of interest" description="Disordered" evidence="1">
    <location>
        <begin position="111"/>
        <end position="152"/>
    </location>
</feature>
<keyword evidence="3" id="KW-1185">Reference proteome</keyword>
<dbReference type="AlphaFoldDB" id="A0AAD7MZE2"/>
<evidence type="ECO:0000313" key="2">
    <source>
        <dbReference type="EMBL" id="KAJ7737491.1"/>
    </source>
</evidence>
<evidence type="ECO:0000313" key="3">
    <source>
        <dbReference type="Proteomes" id="UP001215598"/>
    </source>
</evidence>
<organism evidence="2 3">
    <name type="scientific">Mycena metata</name>
    <dbReference type="NCBI Taxonomy" id="1033252"/>
    <lineage>
        <taxon>Eukaryota</taxon>
        <taxon>Fungi</taxon>
        <taxon>Dikarya</taxon>
        <taxon>Basidiomycota</taxon>
        <taxon>Agaricomycotina</taxon>
        <taxon>Agaricomycetes</taxon>
        <taxon>Agaricomycetidae</taxon>
        <taxon>Agaricales</taxon>
        <taxon>Marasmiineae</taxon>
        <taxon>Mycenaceae</taxon>
        <taxon>Mycena</taxon>
    </lineage>
</organism>
<accession>A0AAD7MZE2</accession>
<feature type="compositionally biased region" description="Low complexity" evidence="1">
    <location>
        <begin position="143"/>
        <end position="152"/>
    </location>
</feature>
<name>A0AAD7MZE2_9AGAR</name>
<reference evidence="2" key="1">
    <citation type="submission" date="2023-03" db="EMBL/GenBank/DDBJ databases">
        <title>Massive genome expansion in bonnet fungi (Mycena s.s.) driven by repeated elements and novel gene families across ecological guilds.</title>
        <authorList>
            <consortium name="Lawrence Berkeley National Laboratory"/>
            <person name="Harder C.B."/>
            <person name="Miyauchi S."/>
            <person name="Viragh M."/>
            <person name="Kuo A."/>
            <person name="Thoen E."/>
            <person name="Andreopoulos B."/>
            <person name="Lu D."/>
            <person name="Skrede I."/>
            <person name="Drula E."/>
            <person name="Henrissat B."/>
            <person name="Morin E."/>
            <person name="Kohler A."/>
            <person name="Barry K."/>
            <person name="LaButti K."/>
            <person name="Morin E."/>
            <person name="Salamov A."/>
            <person name="Lipzen A."/>
            <person name="Mereny Z."/>
            <person name="Hegedus B."/>
            <person name="Baldrian P."/>
            <person name="Stursova M."/>
            <person name="Weitz H."/>
            <person name="Taylor A."/>
            <person name="Grigoriev I.V."/>
            <person name="Nagy L.G."/>
            <person name="Martin F."/>
            <person name="Kauserud H."/>
        </authorList>
    </citation>
    <scope>NUCLEOTIDE SEQUENCE</scope>
    <source>
        <strain evidence="2">CBHHK182m</strain>
    </source>
</reference>
<dbReference type="EMBL" id="JARKIB010000116">
    <property type="protein sequence ID" value="KAJ7737491.1"/>
    <property type="molecule type" value="Genomic_DNA"/>
</dbReference>
<sequence>MHPLENRHWNRLEILESILELFISSCEAMITDSDLEDQNIANIMSPGLEIAKKYYDKFDNADAYIIAIYQEKWSAEDQEAAKEVILRTVKISELHFRGLADTIVSYRDLDAESPVSRSSSPGGSQVYRHSSRSRTQDPDHHLGLGLQKQHLQ</sequence>
<proteinExistence type="predicted"/>
<evidence type="ECO:0000256" key="1">
    <source>
        <dbReference type="SAM" id="MobiDB-lite"/>
    </source>
</evidence>
<gene>
    <name evidence="2" type="ORF">B0H16DRAFT_1466129</name>
</gene>